<dbReference type="AlphaFoldDB" id="A0A316YB59"/>
<dbReference type="InParanoid" id="A0A316YB59"/>
<dbReference type="STRING" id="215250.A0A316YB59"/>
<sequence length="472" mass="51043">MSSHDHLTVHQRGRHGEPLNAEDKEASSSFITPIPHLFHRNHDDIIYEPSTPATYDEWSVSLGVDEAVIREQGWPLGASQTTVKLVDLMGNEDEVDVTAVLECAGNRREELVESEHGKAEGIQWKAGVISNAVWSGASVRSMLLRLGVADPYALHADATRLVPSEESIAHDAAAWSRDLHLHLLSSQPSSESDRPAGEHFGASVPLATAMHPNQACLLAWKHNGTALSCAHGFPLRAVVPGHAGARWVKWLSGMRVSKLANDSPPMRLDYKIIEPPSEGEKAWRDEVMGVPQRRKEILEAAEPLQRLGIGSAIDEPVEGQALQLGGGGGRGGGGSSACARGYAVGQDGSPVSVVEYIFVADPGRKLASVADLRNAADSKGAEAWARATTVQMSNQPDGDEQLAARFSWAWSIWHTDLPCSLRSAMGDEGVNRYALIVRATTQAGVMQERESPWNIRGFKTRSWPVVRGLSLS</sequence>
<dbReference type="OrthoDB" id="10051395at2759"/>
<protein>
    <submittedName>
        <fullName evidence="3">Molybdopterin binding oxidoreductase</fullName>
    </submittedName>
</protein>
<dbReference type="PANTHER" id="PTHR19372">
    <property type="entry name" value="SULFITE REDUCTASE"/>
    <property type="match status" value="1"/>
</dbReference>
<dbReference type="RefSeq" id="XP_025374238.1">
    <property type="nucleotide sequence ID" value="XM_025524262.1"/>
</dbReference>
<evidence type="ECO:0000259" key="2">
    <source>
        <dbReference type="Pfam" id="PF00174"/>
    </source>
</evidence>
<gene>
    <name evidence="3" type="ORF">FA10DRAFT_289124</name>
</gene>
<dbReference type="EMBL" id="KZ819641">
    <property type="protein sequence ID" value="PWN87040.1"/>
    <property type="molecule type" value="Genomic_DNA"/>
</dbReference>
<name>A0A316YB59_9BASI</name>
<dbReference type="GeneID" id="37046178"/>
<dbReference type="Proteomes" id="UP000245768">
    <property type="component" value="Unassembled WGS sequence"/>
</dbReference>
<feature type="region of interest" description="Disordered" evidence="1">
    <location>
        <begin position="1"/>
        <end position="26"/>
    </location>
</feature>
<dbReference type="SUPFAM" id="SSF56524">
    <property type="entry name" value="Oxidoreductase molybdopterin-binding domain"/>
    <property type="match status" value="1"/>
</dbReference>
<keyword evidence="4" id="KW-1185">Reference proteome</keyword>
<dbReference type="PANTHER" id="PTHR19372:SF7">
    <property type="entry name" value="SULFITE OXIDASE, MITOCHONDRIAL"/>
    <property type="match status" value="1"/>
</dbReference>
<evidence type="ECO:0000313" key="4">
    <source>
        <dbReference type="Proteomes" id="UP000245768"/>
    </source>
</evidence>
<dbReference type="GO" id="GO:0005739">
    <property type="term" value="C:mitochondrion"/>
    <property type="evidence" value="ECO:0007669"/>
    <property type="project" value="TreeGrafter"/>
</dbReference>
<organism evidence="3 4">
    <name type="scientific">Acaromyces ingoldii</name>
    <dbReference type="NCBI Taxonomy" id="215250"/>
    <lineage>
        <taxon>Eukaryota</taxon>
        <taxon>Fungi</taxon>
        <taxon>Dikarya</taxon>
        <taxon>Basidiomycota</taxon>
        <taxon>Ustilaginomycotina</taxon>
        <taxon>Exobasidiomycetes</taxon>
        <taxon>Exobasidiales</taxon>
        <taxon>Cryptobasidiaceae</taxon>
        <taxon>Acaromyces</taxon>
    </lineage>
</organism>
<dbReference type="InterPro" id="IPR036374">
    <property type="entry name" value="OxRdtase_Mopterin-bd_sf"/>
</dbReference>
<dbReference type="GO" id="GO:0043546">
    <property type="term" value="F:molybdopterin cofactor binding"/>
    <property type="evidence" value="ECO:0007669"/>
    <property type="project" value="TreeGrafter"/>
</dbReference>
<feature type="domain" description="Oxidoreductase molybdopterin-binding" evidence="2">
    <location>
        <begin position="79"/>
        <end position="261"/>
    </location>
</feature>
<dbReference type="GO" id="GO:0008482">
    <property type="term" value="F:sulfite oxidase activity"/>
    <property type="evidence" value="ECO:0007669"/>
    <property type="project" value="TreeGrafter"/>
</dbReference>
<dbReference type="Gene3D" id="3.90.420.10">
    <property type="entry name" value="Oxidoreductase, molybdopterin-binding domain"/>
    <property type="match status" value="1"/>
</dbReference>
<proteinExistence type="predicted"/>
<dbReference type="InterPro" id="IPR000572">
    <property type="entry name" value="OxRdtase_Mopterin-bd_dom"/>
</dbReference>
<dbReference type="Pfam" id="PF00174">
    <property type="entry name" value="Oxidored_molyb"/>
    <property type="match status" value="1"/>
</dbReference>
<dbReference type="GO" id="GO:0006790">
    <property type="term" value="P:sulfur compound metabolic process"/>
    <property type="evidence" value="ECO:0007669"/>
    <property type="project" value="TreeGrafter"/>
</dbReference>
<evidence type="ECO:0000256" key="1">
    <source>
        <dbReference type="SAM" id="MobiDB-lite"/>
    </source>
</evidence>
<reference evidence="3 4" key="1">
    <citation type="journal article" date="2018" name="Mol. Biol. Evol.">
        <title>Broad Genomic Sampling Reveals a Smut Pathogenic Ancestry of the Fungal Clade Ustilaginomycotina.</title>
        <authorList>
            <person name="Kijpornyongpan T."/>
            <person name="Mondo S.J."/>
            <person name="Barry K."/>
            <person name="Sandor L."/>
            <person name="Lee J."/>
            <person name="Lipzen A."/>
            <person name="Pangilinan J."/>
            <person name="LaButti K."/>
            <person name="Hainaut M."/>
            <person name="Henrissat B."/>
            <person name="Grigoriev I.V."/>
            <person name="Spatafora J.W."/>
            <person name="Aime M.C."/>
        </authorList>
    </citation>
    <scope>NUCLEOTIDE SEQUENCE [LARGE SCALE GENOMIC DNA]</scope>
    <source>
        <strain evidence="3 4">MCA 4198</strain>
    </source>
</reference>
<dbReference type="Gene3D" id="2.60.40.650">
    <property type="match status" value="1"/>
</dbReference>
<dbReference type="GO" id="GO:0020037">
    <property type="term" value="F:heme binding"/>
    <property type="evidence" value="ECO:0007669"/>
    <property type="project" value="TreeGrafter"/>
</dbReference>
<accession>A0A316YB59</accession>
<evidence type="ECO:0000313" key="3">
    <source>
        <dbReference type="EMBL" id="PWN87040.1"/>
    </source>
</evidence>